<gene>
    <name evidence="5" type="ORF">ILYODFUR_037490</name>
</gene>
<dbReference type="InterPro" id="IPR001212">
    <property type="entry name" value="Somatomedin_B_dom"/>
</dbReference>
<evidence type="ECO:0000256" key="1">
    <source>
        <dbReference type="ARBA" id="ARBA00023157"/>
    </source>
</evidence>
<dbReference type="SUPFAM" id="SSF49854">
    <property type="entry name" value="Spermadhesin, CUB domain"/>
    <property type="match status" value="1"/>
</dbReference>
<feature type="domain" description="SMB" evidence="4">
    <location>
        <begin position="90"/>
        <end position="130"/>
    </location>
</feature>
<dbReference type="CDD" id="cd00041">
    <property type="entry name" value="CUB"/>
    <property type="match status" value="1"/>
</dbReference>
<keyword evidence="1" id="KW-1015">Disulfide bond</keyword>
<keyword evidence="6" id="KW-1185">Reference proteome</keyword>
<dbReference type="SMART" id="SM00201">
    <property type="entry name" value="SO"/>
    <property type="match status" value="3"/>
</dbReference>
<dbReference type="InterPro" id="IPR036024">
    <property type="entry name" value="Somatomedin_B-like_dom_sf"/>
</dbReference>
<dbReference type="InterPro" id="IPR000859">
    <property type="entry name" value="CUB_dom"/>
</dbReference>
<feature type="non-terminal residue" evidence="5">
    <location>
        <position position="1"/>
    </location>
</feature>
<dbReference type="Gene3D" id="2.60.120.290">
    <property type="entry name" value="Spermadhesin, CUB domain"/>
    <property type="match status" value="1"/>
</dbReference>
<comment type="caution">
    <text evidence="5">The sequence shown here is derived from an EMBL/GenBank/DDBJ whole genome shotgun (WGS) entry which is preliminary data.</text>
</comment>
<dbReference type="Gene3D" id="4.10.410.20">
    <property type="match status" value="2"/>
</dbReference>
<dbReference type="EMBL" id="JAHRIQ010019914">
    <property type="protein sequence ID" value="MEQ2227411.1"/>
    <property type="molecule type" value="Genomic_DNA"/>
</dbReference>
<evidence type="ECO:0000313" key="6">
    <source>
        <dbReference type="Proteomes" id="UP001482620"/>
    </source>
</evidence>
<dbReference type="InterPro" id="IPR035914">
    <property type="entry name" value="Sperma_CUB_dom_sf"/>
</dbReference>
<feature type="non-terminal residue" evidence="5">
    <location>
        <position position="179"/>
    </location>
</feature>
<protein>
    <submittedName>
        <fullName evidence="5">Uncharacterized protein</fullName>
    </submittedName>
</protein>
<sequence length="179" mass="19870">QPSCRYNCGSYFGSCSCDISCQWNGNCCHDFHSYCGSTTNVPTTAQPSCRYNCGWHLGSCSCQNSCQWNGDCCHDFYSYCGSTTDVPITAQPSCRYNCGWYLGSCSCHNSCQWNGDCCHDFHSYCSVETTPSGSCGGSMFGSGTFTSPNHPGYYNDNSYCVWQLRAAYDQRIFLAFSYL</sequence>
<evidence type="ECO:0000259" key="3">
    <source>
        <dbReference type="PROSITE" id="PS01180"/>
    </source>
</evidence>
<evidence type="ECO:0000259" key="4">
    <source>
        <dbReference type="PROSITE" id="PS50958"/>
    </source>
</evidence>
<feature type="domain" description="CUB" evidence="3">
    <location>
        <begin position="125"/>
        <end position="179"/>
    </location>
</feature>
<name>A0ABV0T4U4_9TELE</name>
<evidence type="ECO:0000256" key="2">
    <source>
        <dbReference type="PROSITE-ProRule" id="PRU00059"/>
    </source>
</evidence>
<dbReference type="PROSITE" id="PS00524">
    <property type="entry name" value="SMB_1"/>
    <property type="match status" value="3"/>
</dbReference>
<organism evidence="5 6">
    <name type="scientific">Ilyodon furcidens</name>
    <name type="common">goldbreast splitfin</name>
    <dbReference type="NCBI Taxonomy" id="33524"/>
    <lineage>
        <taxon>Eukaryota</taxon>
        <taxon>Metazoa</taxon>
        <taxon>Chordata</taxon>
        <taxon>Craniata</taxon>
        <taxon>Vertebrata</taxon>
        <taxon>Euteleostomi</taxon>
        <taxon>Actinopterygii</taxon>
        <taxon>Neopterygii</taxon>
        <taxon>Teleostei</taxon>
        <taxon>Neoteleostei</taxon>
        <taxon>Acanthomorphata</taxon>
        <taxon>Ovalentaria</taxon>
        <taxon>Atherinomorphae</taxon>
        <taxon>Cyprinodontiformes</taxon>
        <taxon>Goodeidae</taxon>
        <taxon>Ilyodon</taxon>
    </lineage>
</organism>
<accession>A0ABV0T4U4</accession>
<proteinExistence type="predicted"/>
<dbReference type="PROSITE" id="PS01180">
    <property type="entry name" value="CUB"/>
    <property type="match status" value="1"/>
</dbReference>
<comment type="caution">
    <text evidence="2">Lacks conserved residue(s) required for the propagation of feature annotation.</text>
</comment>
<evidence type="ECO:0000313" key="5">
    <source>
        <dbReference type="EMBL" id="MEQ2227411.1"/>
    </source>
</evidence>
<dbReference type="Pfam" id="PF01033">
    <property type="entry name" value="Somatomedin_B"/>
    <property type="match status" value="1"/>
</dbReference>
<dbReference type="PROSITE" id="PS50958">
    <property type="entry name" value="SMB_2"/>
    <property type="match status" value="3"/>
</dbReference>
<feature type="domain" description="SMB" evidence="4">
    <location>
        <begin position="1"/>
        <end position="39"/>
    </location>
</feature>
<dbReference type="Pfam" id="PF00431">
    <property type="entry name" value="CUB"/>
    <property type="match status" value="1"/>
</dbReference>
<reference evidence="5 6" key="1">
    <citation type="submission" date="2021-06" db="EMBL/GenBank/DDBJ databases">
        <authorList>
            <person name="Palmer J.M."/>
        </authorList>
    </citation>
    <scope>NUCLEOTIDE SEQUENCE [LARGE SCALE GENOMIC DNA]</scope>
    <source>
        <strain evidence="6">if_2019</strain>
        <tissue evidence="5">Muscle</tissue>
    </source>
</reference>
<feature type="domain" description="SMB" evidence="4">
    <location>
        <begin position="45"/>
        <end position="84"/>
    </location>
</feature>
<dbReference type="SUPFAM" id="SSF90188">
    <property type="entry name" value="Somatomedin B domain"/>
    <property type="match status" value="3"/>
</dbReference>
<dbReference type="Proteomes" id="UP001482620">
    <property type="component" value="Unassembled WGS sequence"/>
</dbReference>